<comment type="caution">
    <text evidence="1">The sequence shown here is derived from an EMBL/GenBank/DDBJ whole genome shotgun (WGS) entry which is preliminary data.</text>
</comment>
<reference evidence="2" key="1">
    <citation type="journal article" date="2019" name="Int. J. Syst. Evol. Microbiol.">
        <title>The Global Catalogue of Microorganisms (GCM) 10K type strain sequencing project: providing services to taxonomists for standard genome sequencing and annotation.</title>
        <authorList>
            <consortium name="The Broad Institute Genomics Platform"/>
            <consortium name="The Broad Institute Genome Sequencing Center for Infectious Disease"/>
            <person name="Wu L."/>
            <person name="Ma J."/>
        </authorList>
    </citation>
    <scope>NUCLEOTIDE SEQUENCE [LARGE SCALE GENOMIC DNA]</scope>
    <source>
        <strain evidence="2">CGMCC 1.12295</strain>
    </source>
</reference>
<sequence length="44" mass="5239">MLDEFHLLAGYDRPRVWPDREDFSTRGIYYHAAGVFHLKISTEQ</sequence>
<keyword evidence="2" id="KW-1185">Reference proteome</keyword>
<dbReference type="RefSeq" id="WP_380776765.1">
    <property type="nucleotide sequence ID" value="NZ_JBHUEO010000121.1"/>
</dbReference>
<protein>
    <submittedName>
        <fullName evidence="1">Uncharacterized protein</fullName>
    </submittedName>
</protein>
<dbReference type="EMBL" id="JBHUEO010000121">
    <property type="protein sequence ID" value="MFD1708896.1"/>
    <property type="molecule type" value="Genomic_DNA"/>
</dbReference>
<gene>
    <name evidence="1" type="ORF">ACFSCZ_19715</name>
</gene>
<organism evidence="1 2">
    <name type="scientific">Siminovitchia sediminis</name>
    <dbReference type="NCBI Taxonomy" id="1274353"/>
    <lineage>
        <taxon>Bacteria</taxon>
        <taxon>Bacillati</taxon>
        <taxon>Bacillota</taxon>
        <taxon>Bacilli</taxon>
        <taxon>Bacillales</taxon>
        <taxon>Bacillaceae</taxon>
        <taxon>Siminovitchia</taxon>
    </lineage>
</organism>
<evidence type="ECO:0000313" key="2">
    <source>
        <dbReference type="Proteomes" id="UP001597301"/>
    </source>
</evidence>
<accession>A0ABW4KPZ4</accession>
<name>A0ABW4KPZ4_9BACI</name>
<dbReference type="Proteomes" id="UP001597301">
    <property type="component" value="Unassembled WGS sequence"/>
</dbReference>
<proteinExistence type="predicted"/>
<evidence type="ECO:0000313" key="1">
    <source>
        <dbReference type="EMBL" id="MFD1708896.1"/>
    </source>
</evidence>